<dbReference type="AlphaFoldDB" id="H2KQ82"/>
<name>H2KQ82_CLOSI</name>
<reference evidence="1" key="1">
    <citation type="journal article" date="2011" name="Genome Biol.">
        <title>The draft genome of the carcinogenic human liver fluke Clonorchis sinensis.</title>
        <authorList>
            <person name="Wang X."/>
            <person name="Chen W."/>
            <person name="Huang Y."/>
            <person name="Sun J."/>
            <person name="Men J."/>
            <person name="Liu H."/>
            <person name="Luo F."/>
            <person name="Guo L."/>
            <person name="Lv X."/>
            <person name="Deng C."/>
            <person name="Zhou C."/>
            <person name="Fan Y."/>
            <person name="Li X."/>
            <person name="Huang L."/>
            <person name="Hu Y."/>
            <person name="Liang C."/>
            <person name="Hu X."/>
            <person name="Xu J."/>
            <person name="Yu X."/>
        </authorList>
    </citation>
    <scope>NUCLEOTIDE SEQUENCE [LARGE SCALE GENOMIC DNA]</scope>
    <source>
        <strain evidence="1">Henan</strain>
    </source>
</reference>
<evidence type="ECO:0008006" key="3">
    <source>
        <dbReference type="Google" id="ProtNLM"/>
    </source>
</evidence>
<accession>H2KQ82</accession>
<dbReference type="Proteomes" id="UP000008909">
    <property type="component" value="Unassembled WGS sequence"/>
</dbReference>
<dbReference type="InterPro" id="IPR021109">
    <property type="entry name" value="Peptidase_aspartic_dom_sf"/>
</dbReference>
<protein>
    <recommendedName>
        <fullName evidence="3">Peptidase A2 domain-containing protein</fullName>
    </recommendedName>
</protein>
<gene>
    <name evidence="1" type="ORF">CLF_103392</name>
</gene>
<dbReference type="SUPFAM" id="SSF50630">
    <property type="entry name" value="Acid proteases"/>
    <property type="match status" value="1"/>
</dbReference>
<sequence length="225" mass="24661">MTATFRMKSPGRRKFITMCINGTLVTLQLDTALDLTLLSKRTCGEIGRPPVEQTKCIVPAAPGGSLKLIGKLNCSVKFEGIQLNGNCRLTNYTGLNLLGVDWTYALQLLYQLLNAVCSETAADGCNKSTRAPPPDYVVVGTVTAKPETTQRLFKSWSPAPVALSLQSILVNPARSLERFARSPNPSVYSPLFTRIKRRRALIIQNSSQSVSRIFTSALLAPSRRF</sequence>
<proteinExistence type="predicted"/>
<dbReference type="EMBL" id="DF142976">
    <property type="protein sequence ID" value="GAA37717.1"/>
    <property type="molecule type" value="Genomic_DNA"/>
</dbReference>
<evidence type="ECO:0000313" key="1">
    <source>
        <dbReference type="EMBL" id="GAA37717.1"/>
    </source>
</evidence>
<organism evidence="1 2">
    <name type="scientific">Clonorchis sinensis</name>
    <name type="common">Chinese liver fluke</name>
    <dbReference type="NCBI Taxonomy" id="79923"/>
    <lineage>
        <taxon>Eukaryota</taxon>
        <taxon>Metazoa</taxon>
        <taxon>Spiralia</taxon>
        <taxon>Lophotrochozoa</taxon>
        <taxon>Platyhelminthes</taxon>
        <taxon>Trematoda</taxon>
        <taxon>Digenea</taxon>
        <taxon>Opisthorchiida</taxon>
        <taxon>Opisthorchiata</taxon>
        <taxon>Opisthorchiidae</taxon>
        <taxon>Clonorchis</taxon>
    </lineage>
</organism>
<reference key="2">
    <citation type="submission" date="2011-10" db="EMBL/GenBank/DDBJ databases">
        <title>The genome and transcriptome sequence of Clonorchis sinensis provide insights into the carcinogenic liver fluke.</title>
        <authorList>
            <person name="Wang X."/>
            <person name="Huang Y."/>
            <person name="Chen W."/>
            <person name="Liu H."/>
            <person name="Guo L."/>
            <person name="Chen Y."/>
            <person name="Luo F."/>
            <person name="Zhou W."/>
            <person name="Sun J."/>
            <person name="Mao Q."/>
            <person name="Liang P."/>
            <person name="Zhou C."/>
            <person name="Tian Y."/>
            <person name="Men J."/>
            <person name="Lv X."/>
            <person name="Huang L."/>
            <person name="Zhou J."/>
            <person name="Hu Y."/>
            <person name="Li R."/>
            <person name="Zhang F."/>
            <person name="Lei H."/>
            <person name="Li X."/>
            <person name="Hu X."/>
            <person name="Liang C."/>
            <person name="Xu J."/>
            <person name="Wu Z."/>
            <person name="Yu X."/>
        </authorList>
    </citation>
    <scope>NUCLEOTIDE SEQUENCE</scope>
    <source>
        <strain>Henan</strain>
    </source>
</reference>
<keyword evidence="2" id="KW-1185">Reference proteome</keyword>
<dbReference type="Gene3D" id="2.40.70.10">
    <property type="entry name" value="Acid Proteases"/>
    <property type="match status" value="1"/>
</dbReference>
<evidence type="ECO:0000313" key="2">
    <source>
        <dbReference type="Proteomes" id="UP000008909"/>
    </source>
</evidence>